<dbReference type="EMBL" id="JAVLVT010000003">
    <property type="protein sequence ID" value="MDS1270480.1"/>
    <property type="molecule type" value="Genomic_DNA"/>
</dbReference>
<dbReference type="Pfam" id="PF19054">
    <property type="entry name" value="DUF5753"/>
    <property type="match status" value="1"/>
</dbReference>
<sequence length="275" mass="31227">MKDRIVFMALDQWVKYGEELRRLREQAGMTQRQLADRVGLSHAMIGAIERAIRKPTPDYSDHFDAALETGGTLRRHWKDAHLRRDVPEWFRDALALESQAVEIREFESLVVPGILQNHEYATHLESTLRQRPDPEAVAKDAETRTARLPELVSRGALVKVVIPERVLRHQMHSPGLMQRQLGYMSQRIEAAACTVQVLTEAPCLETVFPFRIILLNDHIVAYAEGAGGGVLINHPDQVNRLVERFVRLQSEALPPAHSLRLIKKLEDNYAAAVDD</sequence>
<keyword evidence="3" id="KW-1185">Reference proteome</keyword>
<feature type="domain" description="HTH cro/C1-type" evidence="1">
    <location>
        <begin position="20"/>
        <end position="58"/>
    </location>
</feature>
<protein>
    <submittedName>
        <fullName evidence="2">Helix-turn-helix transcriptional regulator</fullName>
    </submittedName>
</protein>
<gene>
    <name evidence="2" type="ORF">RIF23_09250</name>
</gene>
<evidence type="ECO:0000313" key="3">
    <source>
        <dbReference type="Proteomes" id="UP001250214"/>
    </source>
</evidence>
<dbReference type="InterPro" id="IPR010982">
    <property type="entry name" value="Lambda_DNA-bd_dom_sf"/>
</dbReference>
<proteinExistence type="predicted"/>
<organism evidence="2 3">
    <name type="scientific">Lipingzhangella rawalii</name>
    <dbReference type="NCBI Taxonomy" id="2055835"/>
    <lineage>
        <taxon>Bacteria</taxon>
        <taxon>Bacillati</taxon>
        <taxon>Actinomycetota</taxon>
        <taxon>Actinomycetes</taxon>
        <taxon>Streptosporangiales</taxon>
        <taxon>Nocardiopsidaceae</taxon>
        <taxon>Lipingzhangella</taxon>
    </lineage>
</organism>
<evidence type="ECO:0000313" key="2">
    <source>
        <dbReference type="EMBL" id="MDS1270480.1"/>
    </source>
</evidence>
<dbReference type="InterPro" id="IPR001387">
    <property type="entry name" value="Cro/C1-type_HTH"/>
</dbReference>
<dbReference type="PROSITE" id="PS50943">
    <property type="entry name" value="HTH_CROC1"/>
    <property type="match status" value="1"/>
</dbReference>
<accession>A0ABU2H6J9</accession>
<dbReference type="Pfam" id="PF13560">
    <property type="entry name" value="HTH_31"/>
    <property type="match status" value="1"/>
</dbReference>
<dbReference type="InterPro" id="IPR043917">
    <property type="entry name" value="DUF5753"/>
</dbReference>
<dbReference type="SUPFAM" id="SSF47413">
    <property type="entry name" value="lambda repressor-like DNA-binding domains"/>
    <property type="match status" value="1"/>
</dbReference>
<dbReference type="SMART" id="SM00530">
    <property type="entry name" value="HTH_XRE"/>
    <property type="match status" value="1"/>
</dbReference>
<evidence type="ECO:0000259" key="1">
    <source>
        <dbReference type="PROSITE" id="PS50943"/>
    </source>
</evidence>
<dbReference type="Proteomes" id="UP001250214">
    <property type="component" value="Unassembled WGS sequence"/>
</dbReference>
<name>A0ABU2H6J9_9ACTN</name>
<dbReference type="Gene3D" id="1.10.260.40">
    <property type="entry name" value="lambda repressor-like DNA-binding domains"/>
    <property type="match status" value="1"/>
</dbReference>
<dbReference type="CDD" id="cd00093">
    <property type="entry name" value="HTH_XRE"/>
    <property type="match status" value="1"/>
</dbReference>
<reference evidence="3" key="1">
    <citation type="submission" date="2023-07" db="EMBL/GenBank/DDBJ databases">
        <title>Novel species in the genus Lipingzhangella isolated from Sambhar Salt Lake.</title>
        <authorList>
            <person name="Jiya N."/>
            <person name="Kajale S."/>
            <person name="Sharma A."/>
        </authorList>
    </citation>
    <scope>NUCLEOTIDE SEQUENCE [LARGE SCALE GENOMIC DNA]</scope>
    <source>
        <strain evidence="3">LS1_29</strain>
    </source>
</reference>
<comment type="caution">
    <text evidence="2">The sequence shown here is derived from an EMBL/GenBank/DDBJ whole genome shotgun (WGS) entry which is preliminary data.</text>
</comment>